<evidence type="ECO:0000313" key="1">
    <source>
        <dbReference type="EMBL" id="GIH11897.1"/>
    </source>
</evidence>
<dbReference type="GO" id="GO:0006281">
    <property type="term" value="P:DNA repair"/>
    <property type="evidence" value="ECO:0007669"/>
    <property type="project" value="TreeGrafter"/>
</dbReference>
<dbReference type="EMBL" id="BONZ01000001">
    <property type="protein sequence ID" value="GIH11897.1"/>
    <property type="molecule type" value="Genomic_DNA"/>
</dbReference>
<dbReference type="GO" id="GO:0008967">
    <property type="term" value="F:phosphoglycolate phosphatase activity"/>
    <property type="evidence" value="ECO:0007669"/>
    <property type="project" value="TreeGrafter"/>
</dbReference>
<dbReference type="InterPro" id="IPR050155">
    <property type="entry name" value="HAD-like_hydrolase_sf"/>
</dbReference>
<proteinExistence type="predicted"/>
<accession>A0A8J3QKR8</accession>
<dbReference type="PANTHER" id="PTHR43434:SF1">
    <property type="entry name" value="PHOSPHOGLYCOLATE PHOSPHATASE"/>
    <property type="match status" value="1"/>
</dbReference>
<evidence type="ECO:0000313" key="2">
    <source>
        <dbReference type="Proteomes" id="UP000642748"/>
    </source>
</evidence>
<dbReference type="InterPro" id="IPR036412">
    <property type="entry name" value="HAD-like_sf"/>
</dbReference>
<keyword evidence="1" id="KW-0378">Hydrolase</keyword>
<dbReference type="GO" id="GO:0005829">
    <property type="term" value="C:cytosol"/>
    <property type="evidence" value="ECO:0007669"/>
    <property type="project" value="TreeGrafter"/>
</dbReference>
<keyword evidence="2" id="KW-1185">Reference proteome</keyword>
<dbReference type="AlphaFoldDB" id="A0A8J3QKR8"/>
<dbReference type="Proteomes" id="UP000642748">
    <property type="component" value="Unassembled WGS sequence"/>
</dbReference>
<name>A0A8J3QKR8_9ACTN</name>
<gene>
    <name evidence="1" type="ORF">Raf01_00690</name>
</gene>
<reference evidence="1" key="1">
    <citation type="submission" date="2021-01" db="EMBL/GenBank/DDBJ databases">
        <title>Whole genome shotgun sequence of Rugosimonospora africana NBRC 104875.</title>
        <authorList>
            <person name="Komaki H."/>
            <person name="Tamura T."/>
        </authorList>
    </citation>
    <scope>NUCLEOTIDE SEQUENCE</scope>
    <source>
        <strain evidence="1">NBRC 104875</strain>
    </source>
</reference>
<sequence>MTVPEDAPEWSPLSGSVVGFDLDLTLLDTREAALVALRAIDPELPAAVDLGRCLTSAAELRAELSRHLPERRIEEALLRYRAAADAEGVAEAQPMPGAAEALARVRGHGGRAVVITGRRPETAAAYLRAAGLTVDLLVGGAAGPEKVSHLRRHGVEVYLGDHPLDMTAAAAAGVFGVGVTTGYATADRLRAAGARMIVSSLSTLVAGPEPAPHPAR</sequence>
<organism evidence="1 2">
    <name type="scientific">Rugosimonospora africana</name>
    <dbReference type="NCBI Taxonomy" id="556532"/>
    <lineage>
        <taxon>Bacteria</taxon>
        <taxon>Bacillati</taxon>
        <taxon>Actinomycetota</taxon>
        <taxon>Actinomycetes</taxon>
        <taxon>Micromonosporales</taxon>
        <taxon>Micromonosporaceae</taxon>
        <taxon>Rugosimonospora</taxon>
    </lineage>
</organism>
<dbReference type="SUPFAM" id="SSF56784">
    <property type="entry name" value="HAD-like"/>
    <property type="match status" value="1"/>
</dbReference>
<protein>
    <submittedName>
        <fullName evidence="1">Hydrolase</fullName>
    </submittedName>
</protein>
<dbReference type="InterPro" id="IPR023198">
    <property type="entry name" value="PGP-like_dom2"/>
</dbReference>
<dbReference type="SFLD" id="SFLDG01129">
    <property type="entry name" value="C1.5:_HAD__Beta-PGM__Phosphata"/>
    <property type="match status" value="1"/>
</dbReference>
<dbReference type="SFLD" id="SFLDS00003">
    <property type="entry name" value="Haloacid_Dehalogenase"/>
    <property type="match status" value="1"/>
</dbReference>
<dbReference type="Pfam" id="PF12710">
    <property type="entry name" value="HAD"/>
    <property type="match status" value="1"/>
</dbReference>
<dbReference type="InterPro" id="IPR023214">
    <property type="entry name" value="HAD_sf"/>
</dbReference>
<comment type="caution">
    <text evidence="1">The sequence shown here is derived from an EMBL/GenBank/DDBJ whole genome shotgun (WGS) entry which is preliminary data.</text>
</comment>
<dbReference type="Gene3D" id="1.10.150.240">
    <property type="entry name" value="Putative phosphatase, domain 2"/>
    <property type="match status" value="1"/>
</dbReference>
<dbReference type="PANTHER" id="PTHR43434">
    <property type="entry name" value="PHOSPHOGLYCOLATE PHOSPHATASE"/>
    <property type="match status" value="1"/>
</dbReference>
<dbReference type="Gene3D" id="3.40.50.1000">
    <property type="entry name" value="HAD superfamily/HAD-like"/>
    <property type="match status" value="1"/>
</dbReference>